<feature type="chain" id="PRO_5011511863" evidence="1">
    <location>
        <begin position="21"/>
        <end position="152"/>
    </location>
</feature>
<dbReference type="RefSeq" id="WP_092744142.1">
    <property type="nucleotide sequence ID" value="NZ_FMZC01000007.1"/>
</dbReference>
<evidence type="ECO:0000313" key="2">
    <source>
        <dbReference type="EMBL" id="SDD55426.1"/>
    </source>
</evidence>
<evidence type="ECO:0000256" key="1">
    <source>
        <dbReference type="SAM" id="SignalP"/>
    </source>
</evidence>
<dbReference type="OrthoDB" id="8817812at2"/>
<protein>
    <submittedName>
        <fullName evidence="2">Uncharacterized protein</fullName>
    </submittedName>
</protein>
<reference evidence="2 3" key="1">
    <citation type="submission" date="2016-10" db="EMBL/GenBank/DDBJ databases">
        <authorList>
            <person name="de Groot N.N."/>
        </authorList>
    </citation>
    <scope>NUCLEOTIDE SEQUENCE [LARGE SCALE GENOMIC DNA]</scope>
    <source>
        <strain evidence="2 3">DSM 16619</strain>
    </source>
</reference>
<sequence>MVNRYSAAAILTGASIASFASSTSDFDKTLQPKKYRLGPIQSVVVQGRTAKSFGAEADCGHLAIDEKRVRFFLANAQFRSKYQYSQELQTGDCNAQARVTFQDGRTAKVSIDNWTGWGAITARETTYFMRCEACTDILEASFPFDARKPIRP</sequence>
<dbReference type="EMBL" id="FMZC01000007">
    <property type="protein sequence ID" value="SDD55426.1"/>
    <property type="molecule type" value="Genomic_DNA"/>
</dbReference>
<keyword evidence="3" id="KW-1185">Reference proteome</keyword>
<organism evidence="2 3">
    <name type="scientific">Paracidovorax valerianellae</name>
    <dbReference type="NCBI Taxonomy" id="187868"/>
    <lineage>
        <taxon>Bacteria</taxon>
        <taxon>Pseudomonadati</taxon>
        <taxon>Pseudomonadota</taxon>
        <taxon>Betaproteobacteria</taxon>
        <taxon>Burkholderiales</taxon>
        <taxon>Comamonadaceae</taxon>
        <taxon>Paracidovorax</taxon>
    </lineage>
</organism>
<dbReference type="Proteomes" id="UP000198781">
    <property type="component" value="Unassembled WGS sequence"/>
</dbReference>
<accession>A0A1G6VRF4</accession>
<evidence type="ECO:0000313" key="3">
    <source>
        <dbReference type="Proteomes" id="UP000198781"/>
    </source>
</evidence>
<keyword evidence="1" id="KW-0732">Signal</keyword>
<proteinExistence type="predicted"/>
<feature type="signal peptide" evidence="1">
    <location>
        <begin position="1"/>
        <end position="20"/>
    </location>
</feature>
<dbReference type="AlphaFoldDB" id="A0A1G6VRF4"/>
<name>A0A1G6VRF4_9BURK</name>
<gene>
    <name evidence="2" type="ORF">SAMN05192589_107101</name>
</gene>